<keyword evidence="2" id="KW-0378">Hydrolase</keyword>
<dbReference type="KEGG" id="ppru:FDP22_09200"/>
<dbReference type="AlphaFoldDB" id="A0A5B8FT63"/>
<dbReference type="EMBL" id="CP040818">
    <property type="protein sequence ID" value="QDL91936.1"/>
    <property type="molecule type" value="Genomic_DNA"/>
</dbReference>
<name>A0A5B8FT63_9RHOB</name>
<sequence>MSPEDLAPLSAREIASRSAAAMWEGDAASRLLGMELVETGPGRARMTMRVRPDMLNGVGTAHGGVIFALADSTFAFACNSYNERTVAQHCAVTFHAPGREGDLLTAEAREVRRAGRSGLYDIDVTNAEGVLIASFRGHSRTIKGSHFEA</sequence>
<evidence type="ECO:0000256" key="2">
    <source>
        <dbReference type="ARBA" id="ARBA00022801"/>
    </source>
</evidence>
<comment type="similarity">
    <text evidence="1">Belongs to the thioesterase PaaI family.</text>
</comment>
<dbReference type="InterPro" id="IPR029069">
    <property type="entry name" value="HotDog_dom_sf"/>
</dbReference>
<dbReference type="FunFam" id="3.10.129.10:FF:000022">
    <property type="entry name" value="Phenylacetic acid degradation protein"/>
    <property type="match status" value="1"/>
</dbReference>
<dbReference type="RefSeq" id="WP_138572012.1">
    <property type="nucleotide sequence ID" value="NZ_CP040818.1"/>
</dbReference>
<dbReference type="InterPro" id="IPR006683">
    <property type="entry name" value="Thioestr_dom"/>
</dbReference>
<dbReference type="OrthoDB" id="32575at2"/>
<reference evidence="4 5" key="1">
    <citation type="submission" date="2019-06" db="EMBL/GenBank/DDBJ databases">
        <title>Genome sequence of Rhodobacteraceae bacterium D4M1.</title>
        <authorList>
            <person name="Cao J."/>
        </authorList>
    </citation>
    <scope>NUCLEOTIDE SEQUENCE [LARGE SCALE GENOMIC DNA]</scope>
    <source>
        <strain evidence="4 5">D4M1</strain>
    </source>
</reference>
<dbReference type="SUPFAM" id="SSF54637">
    <property type="entry name" value="Thioesterase/thiol ester dehydrase-isomerase"/>
    <property type="match status" value="1"/>
</dbReference>
<evidence type="ECO:0000313" key="5">
    <source>
        <dbReference type="Proteomes" id="UP000305888"/>
    </source>
</evidence>
<evidence type="ECO:0000259" key="3">
    <source>
        <dbReference type="Pfam" id="PF03061"/>
    </source>
</evidence>
<dbReference type="Proteomes" id="UP000305888">
    <property type="component" value="Chromosome"/>
</dbReference>
<dbReference type="NCBIfam" id="TIGR02286">
    <property type="entry name" value="PaaD"/>
    <property type="match status" value="1"/>
</dbReference>
<dbReference type="InterPro" id="IPR003736">
    <property type="entry name" value="PAAI_dom"/>
</dbReference>
<dbReference type="InterPro" id="IPR011973">
    <property type="entry name" value="PaaD"/>
</dbReference>
<feature type="domain" description="Thioesterase" evidence="3">
    <location>
        <begin position="59"/>
        <end position="132"/>
    </location>
</feature>
<dbReference type="GO" id="GO:0016289">
    <property type="term" value="F:acyl-CoA hydrolase activity"/>
    <property type="evidence" value="ECO:0007669"/>
    <property type="project" value="TreeGrafter"/>
</dbReference>
<dbReference type="PANTHER" id="PTHR42856">
    <property type="entry name" value="ACYL-COENZYME A THIOESTERASE PAAI"/>
    <property type="match status" value="1"/>
</dbReference>
<evidence type="ECO:0000313" key="4">
    <source>
        <dbReference type="EMBL" id="QDL91936.1"/>
    </source>
</evidence>
<gene>
    <name evidence="4" type="primary">paaI</name>
    <name evidence="4" type="ORF">FDP22_09200</name>
</gene>
<dbReference type="PANTHER" id="PTHR42856:SF1">
    <property type="entry name" value="ACYL-COENZYME A THIOESTERASE PAAI"/>
    <property type="match status" value="1"/>
</dbReference>
<dbReference type="Pfam" id="PF03061">
    <property type="entry name" value="4HBT"/>
    <property type="match status" value="1"/>
</dbReference>
<protein>
    <submittedName>
        <fullName evidence="4">Hydroxyphenylacetyl-CoA thioesterase PaaI</fullName>
    </submittedName>
</protein>
<dbReference type="CDD" id="cd03443">
    <property type="entry name" value="PaaI_thioesterase"/>
    <property type="match status" value="1"/>
</dbReference>
<accession>A0A5B8FT63</accession>
<evidence type="ECO:0000256" key="1">
    <source>
        <dbReference type="ARBA" id="ARBA00008324"/>
    </source>
</evidence>
<keyword evidence="5" id="KW-1185">Reference proteome</keyword>
<proteinExistence type="inferred from homology"/>
<organism evidence="4 5">
    <name type="scientific">Paroceanicella profunda</name>
    <dbReference type="NCBI Taxonomy" id="2579971"/>
    <lineage>
        <taxon>Bacteria</taxon>
        <taxon>Pseudomonadati</taxon>
        <taxon>Pseudomonadota</taxon>
        <taxon>Alphaproteobacteria</taxon>
        <taxon>Rhodobacterales</taxon>
        <taxon>Paracoccaceae</taxon>
        <taxon>Paroceanicella</taxon>
    </lineage>
</organism>
<dbReference type="Gene3D" id="3.10.129.10">
    <property type="entry name" value="Hotdog Thioesterase"/>
    <property type="match status" value="1"/>
</dbReference>
<dbReference type="InterPro" id="IPR052723">
    <property type="entry name" value="Acyl-CoA_thioesterase_PaaI"/>
</dbReference>
<dbReference type="NCBIfam" id="TIGR00369">
    <property type="entry name" value="unchar_dom_1"/>
    <property type="match status" value="1"/>
</dbReference>